<dbReference type="InterPro" id="IPR017452">
    <property type="entry name" value="GPCR_Rhodpsn_7TM"/>
</dbReference>
<accession>A0A4C1UKM5</accession>
<keyword evidence="8" id="KW-0807">Transducer</keyword>
<evidence type="ECO:0000256" key="4">
    <source>
        <dbReference type="ARBA" id="ARBA00022989"/>
    </source>
</evidence>
<dbReference type="Proteomes" id="UP000299102">
    <property type="component" value="Unassembled WGS sequence"/>
</dbReference>
<dbReference type="PANTHER" id="PTHR24243:SF233">
    <property type="entry name" value="THYROTROPIN-RELEASING HORMONE RECEPTOR"/>
    <property type="match status" value="1"/>
</dbReference>
<sequence length="211" mass="23210">MSVVGLAVPFVELTVAHASVLTILAISFERYYAICEPLRAGYVCTKTRATLICALAWFFAALFTRGEEERNYFSFLPFYHDKTRTYRRMDTQNCFICAYKSENIVDVSPSSGRRGAAPAPAPAPVRRSETCVTVHLSRARPARPARAPAADSIKHRLTAAEERNEGPPPLNRVQGPEFPCVIPSSFCGDDRTASGAAIFHGSAVHLTCRSR</sequence>
<evidence type="ECO:0000256" key="5">
    <source>
        <dbReference type="ARBA" id="ARBA00023040"/>
    </source>
</evidence>
<keyword evidence="3" id="KW-0812">Transmembrane</keyword>
<keyword evidence="6" id="KW-0472">Membrane</keyword>
<comment type="similarity">
    <text evidence="2">Belongs to the G-protein coupled receptor 1 family.</text>
</comment>
<keyword evidence="4" id="KW-1133">Transmembrane helix</keyword>
<comment type="subcellular location">
    <subcellularLocation>
        <location evidence="1">Membrane</location>
        <topology evidence="1">Multi-pass membrane protein</topology>
    </subcellularLocation>
</comment>
<name>A0A4C1UKM5_EUMVA</name>
<proteinExistence type="inferred from homology"/>
<evidence type="ECO:0000256" key="6">
    <source>
        <dbReference type="ARBA" id="ARBA00023136"/>
    </source>
</evidence>
<dbReference type="PROSITE" id="PS50262">
    <property type="entry name" value="G_PROTEIN_RECEP_F1_2"/>
    <property type="match status" value="1"/>
</dbReference>
<feature type="domain" description="G-protein coupled receptors family 1 profile" evidence="9">
    <location>
        <begin position="1"/>
        <end position="64"/>
    </location>
</feature>
<dbReference type="AlphaFoldDB" id="A0A4C1UKM5"/>
<dbReference type="OrthoDB" id="10036964at2759"/>
<dbReference type="EMBL" id="BGZK01000181">
    <property type="protein sequence ID" value="GBP26526.1"/>
    <property type="molecule type" value="Genomic_DNA"/>
</dbReference>
<evidence type="ECO:0000256" key="1">
    <source>
        <dbReference type="ARBA" id="ARBA00004141"/>
    </source>
</evidence>
<evidence type="ECO:0000256" key="3">
    <source>
        <dbReference type="ARBA" id="ARBA00022692"/>
    </source>
</evidence>
<evidence type="ECO:0000256" key="2">
    <source>
        <dbReference type="ARBA" id="ARBA00010663"/>
    </source>
</evidence>
<evidence type="ECO:0000259" key="9">
    <source>
        <dbReference type="PROSITE" id="PS50262"/>
    </source>
</evidence>
<keyword evidence="11" id="KW-1185">Reference proteome</keyword>
<keyword evidence="5" id="KW-0297">G-protein coupled receptor</keyword>
<dbReference type="PROSITE" id="PS00237">
    <property type="entry name" value="G_PROTEIN_RECEP_F1_1"/>
    <property type="match status" value="1"/>
</dbReference>
<dbReference type="Pfam" id="PF00001">
    <property type="entry name" value="7tm_1"/>
    <property type="match status" value="1"/>
</dbReference>
<dbReference type="GO" id="GO:0004930">
    <property type="term" value="F:G protein-coupled receptor activity"/>
    <property type="evidence" value="ECO:0007669"/>
    <property type="project" value="UniProtKB-KW"/>
</dbReference>
<gene>
    <name evidence="10" type="primary">QRFPR</name>
    <name evidence="10" type="ORF">EVAR_86028_1</name>
</gene>
<reference evidence="10 11" key="1">
    <citation type="journal article" date="2019" name="Commun. Biol.">
        <title>The bagworm genome reveals a unique fibroin gene that provides high tensile strength.</title>
        <authorList>
            <person name="Kono N."/>
            <person name="Nakamura H."/>
            <person name="Ohtoshi R."/>
            <person name="Tomita M."/>
            <person name="Numata K."/>
            <person name="Arakawa K."/>
        </authorList>
    </citation>
    <scope>NUCLEOTIDE SEQUENCE [LARGE SCALE GENOMIC DNA]</scope>
</reference>
<evidence type="ECO:0000313" key="10">
    <source>
        <dbReference type="EMBL" id="GBP26526.1"/>
    </source>
</evidence>
<dbReference type="GO" id="GO:0005886">
    <property type="term" value="C:plasma membrane"/>
    <property type="evidence" value="ECO:0007669"/>
    <property type="project" value="TreeGrafter"/>
</dbReference>
<dbReference type="STRING" id="151549.A0A4C1UKM5"/>
<dbReference type="PANTHER" id="PTHR24243">
    <property type="entry name" value="G-PROTEIN COUPLED RECEPTOR"/>
    <property type="match status" value="1"/>
</dbReference>
<keyword evidence="7 10" id="KW-0675">Receptor</keyword>
<organism evidence="10 11">
    <name type="scientific">Eumeta variegata</name>
    <name type="common">Bagworm moth</name>
    <name type="synonym">Eumeta japonica</name>
    <dbReference type="NCBI Taxonomy" id="151549"/>
    <lineage>
        <taxon>Eukaryota</taxon>
        <taxon>Metazoa</taxon>
        <taxon>Ecdysozoa</taxon>
        <taxon>Arthropoda</taxon>
        <taxon>Hexapoda</taxon>
        <taxon>Insecta</taxon>
        <taxon>Pterygota</taxon>
        <taxon>Neoptera</taxon>
        <taxon>Endopterygota</taxon>
        <taxon>Lepidoptera</taxon>
        <taxon>Glossata</taxon>
        <taxon>Ditrysia</taxon>
        <taxon>Tineoidea</taxon>
        <taxon>Psychidae</taxon>
        <taxon>Oiketicinae</taxon>
        <taxon>Eumeta</taxon>
    </lineage>
</organism>
<dbReference type="InterPro" id="IPR000276">
    <property type="entry name" value="GPCR_Rhodpsn"/>
</dbReference>
<dbReference type="Gene3D" id="1.20.1070.10">
    <property type="entry name" value="Rhodopsin 7-helix transmembrane proteins"/>
    <property type="match status" value="1"/>
</dbReference>
<dbReference type="SUPFAM" id="SSF81321">
    <property type="entry name" value="Family A G protein-coupled receptor-like"/>
    <property type="match status" value="1"/>
</dbReference>
<comment type="caution">
    <text evidence="10">The sequence shown here is derived from an EMBL/GenBank/DDBJ whole genome shotgun (WGS) entry which is preliminary data.</text>
</comment>
<evidence type="ECO:0000256" key="8">
    <source>
        <dbReference type="ARBA" id="ARBA00023224"/>
    </source>
</evidence>
<protein>
    <submittedName>
        <fullName evidence="10">QRFP-like peptide receptor</fullName>
    </submittedName>
</protein>
<evidence type="ECO:0000256" key="7">
    <source>
        <dbReference type="ARBA" id="ARBA00023170"/>
    </source>
</evidence>
<evidence type="ECO:0000313" key="11">
    <source>
        <dbReference type="Proteomes" id="UP000299102"/>
    </source>
</evidence>